<feature type="compositionally biased region" description="Gly residues" evidence="1">
    <location>
        <begin position="471"/>
        <end position="498"/>
    </location>
</feature>
<evidence type="ECO:0008006" key="4">
    <source>
        <dbReference type="Google" id="ProtNLM"/>
    </source>
</evidence>
<protein>
    <recommendedName>
        <fullName evidence="4">Tail fiber protein</fullName>
    </recommendedName>
</protein>
<reference evidence="2 3" key="1">
    <citation type="journal article" date="2025" name="Int. J. Syst. Evol. Microbiol.">
        <title>Desulfovibrio falkowii sp. nov., Porphyromonas miyakawae sp. nov., Mediterraneibacter flintii sp. nov. and Owariibacterium komagatae gen. nov., sp. nov., isolated from human faeces.</title>
        <authorList>
            <person name="Hamaguchi T."/>
            <person name="Ohara M."/>
            <person name="Hisatomi A."/>
            <person name="Sekiguchi K."/>
            <person name="Takeda J.I."/>
            <person name="Ueyama J."/>
            <person name="Ito M."/>
            <person name="Nishiwaki H."/>
            <person name="Ogi T."/>
            <person name="Hirayama M."/>
            <person name="Ohkuma M."/>
            <person name="Sakamoto M."/>
            <person name="Ohno K."/>
        </authorList>
    </citation>
    <scope>NUCLEOTIDE SEQUENCE [LARGE SCALE GENOMIC DNA]</scope>
    <source>
        <strain evidence="2 3">13CB8C</strain>
    </source>
</reference>
<dbReference type="RefSeq" id="WP_407844711.1">
    <property type="nucleotide sequence ID" value="NZ_BAAFSG010000001.1"/>
</dbReference>
<evidence type="ECO:0000313" key="2">
    <source>
        <dbReference type="EMBL" id="GAB1254337.1"/>
    </source>
</evidence>
<accession>A0ABQ0E9I1</accession>
<dbReference type="Proteomes" id="UP001628192">
    <property type="component" value="Unassembled WGS sequence"/>
</dbReference>
<name>A0ABQ0E9I1_9BACT</name>
<sequence length="524" mass="52506">MTMPYSPSRAVYEGNNAATSFPFFFRVWTASQLVVTLTSPEGVTSEAAGWTADLGAAGGEITYLHQNAPLPNGWKLAITRNMPFTQEVNLVSASRFDPQVIEDALDQATAERQQTLEMMRRSVILPATSSETPQDVVQNIFAARDHSQAARNAAQAAMNTAGQSAAAAAENAARAFSQADRAKTEADRAQNLANIGPATQEKFGMVKIGEGIAVEDDGTISVPPPPKISLATTASAGTVIIGEGLEIAGTSSGEDAQAQPNPGTVSLGGHASENGEKYGRGNFQFFGHVRLTDDFEETASASEGIGLSPAGAKAMYDKLLGLKGTTTITSSRDFVAPEAATYRVTVVGGGGSGGSGGTAYDWSEYVNDAYWSYTAYSGGGGGGGGAGETLVRDVTLAKGESVPVIVGGPGGNSSFGSHAVARGGGRGGNGGSGSRGSGIPNGGGGGTSYGSGAGSGGRGSWDNNETPSITGGSGGAGGRSTHGQYGHGGNGGPGGGYSSGRRTSPSGGVSGTQGVVIVTLNLGG</sequence>
<proteinExistence type="predicted"/>
<keyword evidence="3" id="KW-1185">Reference proteome</keyword>
<organism evidence="2 3">
    <name type="scientific">Desulfovibrio falkowii</name>
    <dbReference type="NCBI Taxonomy" id="3136602"/>
    <lineage>
        <taxon>Bacteria</taxon>
        <taxon>Pseudomonadati</taxon>
        <taxon>Thermodesulfobacteriota</taxon>
        <taxon>Desulfovibrionia</taxon>
        <taxon>Desulfovibrionales</taxon>
        <taxon>Desulfovibrionaceae</taxon>
        <taxon>Desulfovibrio</taxon>
    </lineage>
</organism>
<comment type="caution">
    <text evidence="2">The sequence shown here is derived from an EMBL/GenBank/DDBJ whole genome shotgun (WGS) entry which is preliminary data.</text>
</comment>
<dbReference type="EMBL" id="BAAFSG010000001">
    <property type="protein sequence ID" value="GAB1254337.1"/>
    <property type="molecule type" value="Genomic_DNA"/>
</dbReference>
<evidence type="ECO:0000313" key="3">
    <source>
        <dbReference type="Proteomes" id="UP001628192"/>
    </source>
</evidence>
<feature type="region of interest" description="Disordered" evidence="1">
    <location>
        <begin position="408"/>
        <end position="512"/>
    </location>
</feature>
<evidence type="ECO:0000256" key="1">
    <source>
        <dbReference type="SAM" id="MobiDB-lite"/>
    </source>
</evidence>
<feature type="compositionally biased region" description="Gly residues" evidence="1">
    <location>
        <begin position="422"/>
        <end position="459"/>
    </location>
</feature>
<gene>
    <name evidence="2" type="ORF">Defa_18240</name>
</gene>